<dbReference type="AlphaFoldDB" id="A0A2G5VPS8"/>
<comment type="subcellular location">
    <subcellularLocation>
        <location evidence="1">Secreted</location>
    </subcellularLocation>
</comment>
<keyword evidence="7" id="KW-1185">Reference proteome</keyword>
<protein>
    <submittedName>
        <fullName evidence="6">Uncharacterized protein</fullName>
    </submittedName>
</protein>
<proteinExistence type="inferred from homology"/>
<dbReference type="Gene3D" id="1.10.100.10">
    <property type="entry name" value="Insulin-like"/>
    <property type="match status" value="1"/>
</dbReference>
<gene>
    <name evidence="6" type="primary">Cnig_chr_I.g3228</name>
    <name evidence="6" type="ORF">B9Z55_003228</name>
</gene>
<evidence type="ECO:0000256" key="1">
    <source>
        <dbReference type="ARBA" id="ARBA00004613"/>
    </source>
</evidence>
<evidence type="ECO:0000313" key="7">
    <source>
        <dbReference type="Proteomes" id="UP000230233"/>
    </source>
</evidence>
<sequence length="109" mass="12349">MFGPSDHSFFSKHFFCRRPSRFQKKPKETSRTMSRFIVSFLVLALAVAITIAHPDSARKFRSCGHFLNLRIDRVCGGTCSMDYDAIHDIACRSKISDDQLAQICCSSLL</sequence>
<keyword evidence="5" id="KW-1015">Disulfide bond</keyword>
<evidence type="ECO:0000256" key="4">
    <source>
        <dbReference type="ARBA" id="ARBA00022729"/>
    </source>
</evidence>
<keyword evidence="4" id="KW-0732">Signal</keyword>
<evidence type="ECO:0000313" key="6">
    <source>
        <dbReference type="EMBL" id="PIC53576.1"/>
    </source>
</evidence>
<evidence type="ECO:0000256" key="5">
    <source>
        <dbReference type="ARBA" id="ARBA00023157"/>
    </source>
</evidence>
<name>A0A2G5VPS8_9PELO</name>
<keyword evidence="3" id="KW-0964">Secreted</keyword>
<evidence type="ECO:0000256" key="2">
    <source>
        <dbReference type="ARBA" id="ARBA00009034"/>
    </source>
</evidence>
<reference evidence="7" key="1">
    <citation type="submission" date="2017-10" db="EMBL/GenBank/DDBJ databases">
        <title>Rapid genome shrinkage in a self-fertile nematode reveals novel sperm competition proteins.</title>
        <authorList>
            <person name="Yin D."/>
            <person name="Schwarz E.M."/>
            <person name="Thomas C.G."/>
            <person name="Felde R.L."/>
            <person name="Korf I.F."/>
            <person name="Cutter A.D."/>
            <person name="Schartner C.M."/>
            <person name="Ralston E.J."/>
            <person name="Meyer B.J."/>
            <person name="Haag E.S."/>
        </authorList>
    </citation>
    <scope>NUCLEOTIDE SEQUENCE [LARGE SCALE GENOMIC DNA]</scope>
    <source>
        <strain evidence="7">JU1422</strain>
    </source>
</reference>
<dbReference type="Pfam" id="PF03488">
    <property type="entry name" value="Ins_beta"/>
    <property type="match status" value="1"/>
</dbReference>
<dbReference type="GO" id="GO:0005576">
    <property type="term" value="C:extracellular region"/>
    <property type="evidence" value="ECO:0007669"/>
    <property type="project" value="UniProtKB-SubCell"/>
</dbReference>
<accession>A0A2G5VPS8</accession>
<dbReference type="GO" id="GO:0005179">
    <property type="term" value="F:hormone activity"/>
    <property type="evidence" value="ECO:0007669"/>
    <property type="project" value="InterPro"/>
</dbReference>
<dbReference type="Proteomes" id="UP000230233">
    <property type="component" value="Chromosome I"/>
</dbReference>
<evidence type="ECO:0000256" key="3">
    <source>
        <dbReference type="ARBA" id="ARBA00022525"/>
    </source>
</evidence>
<comment type="caution">
    <text evidence="6">The sequence shown here is derived from an EMBL/GenBank/DDBJ whole genome shotgun (WGS) entry which is preliminary data.</text>
</comment>
<comment type="similarity">
    <text evidence="2">Belongs to the insulin family.</text>
</comment>
<organism evidence="6 7">
    <name type="scientific">Caenorhabditis nigoni</name>
    <dbReference type="NCBI Taxonomy" id="1611254"/>
    <lineage>
        <taxon>Eukaryota</taxon>
        <taxon>Metazoa</taxon>
        <taxon>Ecdysozoa</taxon>
        <taxon>Nematoda</taxon>
        <taxon>Chromadorea</taxon>
        <taxon>Rhabditida</taxon>
        <taxon>Rhabditina</taxon>
        <taxon>Rhabditomorpha</taxon>
        <taxon>Rhabditoidea</taxon>
        <taxon>Rhabditidae</taxon>
        <taxon>Peloderinae</taxon>
        <taxon>Caenorhabditis</taxon>
    </lineage>
</organism>
<dbReference type="EMBL" id="PDUG01000001">
    <property type="protein sequence ID" value="PIC53576.1"/>
    <property type="molecule type" value="Genomic_DNA"/>
</dbReference>
<dbReference type="InterPro" id="IPR003235">
    <property type="entry name" value="Nem_insulin-like_b-type"/>
</dbReference>